<accession>W9C177</accession>
<reference evidence="1 2" key="1">
    <citation type="journal article" date="2014" name="Genome Announc.">
        <title>Draft genome sequence of Sclerotinia borealis, a psychrophilic plant pathogenic fungus.</title>
        <authorList>
            <person name="Mardanov A.V."/>
            <person name="Beletsky A.V."/>
            <person name="Kadnikov V.V."/>
            <person name="Ignatov A.N."/>
            <person name="Ravin N.V."/>
        </authorList>
    </citation>
    <scope>NUCLEOTIDE SEQUENCE [LARGE SCALE GENOMIC DNA]</scope>
    <source>
        <strain evidence="2">F-4157</strain>
    </source>
</reference>
<protein>
    <submittedName>
        <fullName evidence="1">Uncharacterized protein</fullName>
    </submittedName>
</protein>
<keyword evidence="2" id="KW-1185">Reference proteome</keyword>
<comment type="caution">
    <text evidence="1">The sequence shown here is derived from an EMBL/GenBank/DDBJ whole genome shotgun (WGS) entry which is preliminary data.</text>
</comment>
<sequence>MSFIKRILRKLSIRRKEKAGTRDFEKDSTDVYNARRTSNTETEVESLVQIGDGCKSPANTEIDAETLDQTEDGEEEPASTEDVVEEKTHFEREVQSHPDILNVVRLPFKIKRIASDESASDYRKIVEDDHNEDYNNACIDLKMIERLEMTVVGSRGQTLVLAWDYKYTRNGRAMRAVR</sequence>
<dbReference type="Proteomes" id="UP000019487">
    <property type="component" value="Unassembled WGS sequence"/>
</dbReference>
<evidence type="ECO:0000313" key="2">
    <source>
        <dbReference type="Proteomes" id="UP000019487"/>
    </source>
</evidence>
<dbReference type="EMBL" id="AYSA01000834">
    <property type="protein sequence ID" value="ESZ89656.1"/>
    <property type="molecule type" value="Genomic_DNA"/>
</dbReference>
<organism evidence="1 2">
    <name type="scientific">Sclerotinia borealis (strain F-4128)</name>
    <dbReference type="NCBI Taxonomy" id="1432307"/>
    <lineage>
        <taxon>Eukaryota</taxon>
        <taxon>Fungi</taxon>
        <taxon>Dikarya</taxon>
        <taxon>Ascomycota</taxon>
        <taxon>Pezizomycotina</taxon>
        <taxon>Leotiomycetes</taxon>
        <taxon>Helotiales</taxon>
        <taxon>Sclerotiniaceae</taxon>
        <taxon>Sclerotinia</taxon>
    </lineage>
</organism>
<dbReference type="AlphaFoldDB" id="W9C177"/>
<proteinExistence type="predicted"/>
<gene>
    <name evidence="1" type="ORF">SBOR_9960</name>
</gene>
<dbReference type="HOGENOM" id="CLU_1511444_0_0_1"/>
<evidence type="ECO:0000313" key="1">
    <source>
        <dbReference type="EMBL" id="ESZ89656.1"/>
    </source>
</evidence>
<name>W9C177_SCLBF</name>